<protein>
    <submittedName>
        <fullName evidence="1">Uncharacterized protein</fullName>
    </submittedName>
</protein>
<organism evidence="1 2">
    <name type="scientific">Trichonephila clavipes</name>
    <name type="common">Golden silk orbweaver</name>
    <name type="synonym">Nephila clavipes</name>
    <dbReference type="NCBI Taxonomy" id="2585209"/>
    <lineage>
        <taxon>Eukaryota</taxon>
        <taxon>Metazoa</taxon>
        <taxon>Ecdysozoa</taxon>
        <taxon>Arthropoda</taxon>
        <taxon>Chelicerata</taxon>
        <taxon>Arachnida</taxon>
        <taxon>Araneae</taxon>
        <taxon>Araneomorphae</taxon>
        <taxon>Entelegynae</taxon>
        <taxon>Araneoidea</taxon>
        <taxon>Nephilidae</taxon>
        <taxon>Trichonephila</taxon>
    </lineage>
</organism>
<proteinExistence type="predicted"/>
<evidence type="ECO:0000313" key="1">
    <source>
        <dbReference type="EMBL" id="GFX91502.1"/>
    </source>
</evidence>
<gene>
    <name evidence="1" type="primary">AVEN_214557_1</name>
    <name evidence="1" type="ORF">TNCV_2599511</name>
</gene>
<comment type="caution">
    <text evidence="1">The sequence shown here is derived from an EMBL/GenBank/DDBJ whole genome shotgun (WGS) entry which is preliminary data.</text>
</comment>
<evidence type="ECO:0000313" key="2">
    <source>
        <dbReference type="Proteomes" id="UP000887159"/>
    </source>
</evidence>
<accession>A0A8X6V193</accession>
<dbReference type="EMBL" id="BMAU01021134">
    <property type="protein sequence ID" value="GFX91502.1"/>
    <property type="molecule type" value="Genomic_DNA"/>
</dbReference>
<dbReference type="InterPro" id="IPR036397">
    <property type="entry name" value="RNaseH_sf"/>
</dbReference>
<dbReference type="GO" id="GO:0003676">
    <property type="term" value="F:nucleic acid binding"/>
    <property type="evidence" value="ECO:0007669"/>
    <property type="project" value="InterPro"/>
</dbReference>
<dbReference type="Gene3D" id="3.30.420.10">
    <property type="entry name" value="Ribonuclease H-like superfamily/Ribonuclease H"/>
    <property type="match status" value="1"/>
</dbReference>
<dbReference type="AlphaFoldDB" id="A0A8X6V193"/>
<keyword evidence="2" id="KW-1185">Reference proteome</keyword>
<name>A0A8X6V193_TRICX</name>
<dbReference type="Proteomes" id="UP000887159">
    <property type="component" value="Unassembled WGS sequence"/>
</dbReference>
<dbReference type="PANTHER" id="PTHR47326:SF1">
    <property type="entry name" value="HTH PSQ-TYPE DOMAIN-CONTAINING PROTEIN"/>
    <property type="match status" value="1"/>
</dbReference>
<sequence>MRRFFLREGIFNTHNSHSWAAANPHVTRTRAAQDRFLVNVRAGILGGHLIGLYILPDRLIGPRYLIFLEQVLPELLDSVHVTAATRTSMWFQQDGDPHISVFLFGITWMQHVVNDGLAVEVQCIGLPDCQTFPV</sequence>
<reference evidence="1" key="1">
    <citation type="submission" date="2020-08" db="EMBL/GenBank/DDBJ databases">
        <title>Multicomponent nature underlies the extraordinary mechanical properties of spider dragline silk.</title>
        <authorList>
            <person name="Kono N."/>
            <person name="Nakamura H."/>
            <person name="Mori M."/>
            <person name="Yoshida Y."/>
            <person name="Ohtoshi R."/>
            <person name="Malay A.D."/>
            <person name="Moran D.A.P."/>
            <person name="Tomita M."/>
            <person name="Numata K."/>
            <person name="Arakawa K."/>
        </authorList>
    </citation>
    <scope>NUCLEOTIDE SEQUENCE</scope>
</reference>
<dbReference type="PANTHER" id="PTHR47326">
    <property type="entry name" value="TRANSPOSABLE ELEMENT TC3 TRANSPOSASE-LIKE PROTEIN"/>
    <property type="match status" value="1"/>
</dbReference>